<feature type="transmembrane region" description="Helical" evidence="1">
    <location>
        <begin position="82"/>
        <end position="105"/>
    </location>
</feature>
<name>A0ABQ5ALY3_9ASTR</name>
<accession>A0ABQ5ALY3</accession>
<reference evidence="2" key="2">
    <citation type="submission" date="2022-01" db="EMBL/GenBank/DDBJ databases">
        <authorList>
            <person name="Yamashiro T."/>
            <person name="Shiraishi A."/>
            <person name="Satake H."/>
            <person name="Nakayama K."/>
        </authorList>
    </citation>
    <scope>NUCLEOTIDE SEQUENCE</scope>
</reference>
<keyword evidence="1" id="KW-0812">Transmembrane</keyword>
<keyword evidence="1" id="KW-1133">Transmembrane helix</keyword>
<sequence>MDGRGAGSCIMLGFAPSVPSVLVSPSVKLSVAGRGGAGKGGSCVLIPDLVVMAKVGTLGSGVLLLLIVEIGELILKLTSNNLLEAILSFFFTFAVPSWWGIVVLIEPQKVAFLPKWKKCSWVVTCHPMDHLGIRHIIQFDSTLLLRFVPEAISVFHDGEPV</sequence>
<reference evidence="2" key="1">
    <citation type="journal article" date="2022" name="Int. J. Mol. Sci.">
        <title>Draft Genome of Tanacetum Coccineum: Genomic Comparison of Closely Related Tanacetum-Family Plants.</title>
        <authorList>
            <person name="Yamashiro T."/>
            <person name="Shiraishi A."/>
            <person name="Nakayama K."/>
            <person name="Satake H."/>
        </authorList>
    </citation>
    <scope>NUCLEOTIDE SEQUENCE</scope>
</reference>
<proteinExistence type="predicted"/>
<keyword evidence="1" id="KW-0472">Membrane</keyword>
<evidence type="ECO:0000313" key="3">
    <source>
        <dbReference type="Proteomes" id="UP001151760"/>
    </source>
</evidence>
<gene>
    <name evidence="2" type="ORF">Tco_0823128</name>
</gene>
<evidence type="ECO:0000256" key="1">
    <source>
        <dbReference type="SAM" id="Phobius"/>
    </source>
</evidence>
<keyword evidence="3" id="KW-1185">Reference proteome</keyword>
<organism evidence="2 3">
    <name type="scientific">Tanacetum coccineum</name>
    <dbReference type="NCBI Taxonomy" id="301880"/>
    <lineage>
        <taxon>Eukaryota</taxon>
        <taxon>Viridiplantae</taxon>
        <taxon>Streptophyta</taxon>
        <taxon>Embryophyta</taxon>
        <taxon>Tracheophyta</taxon>
        <taxon>Spermatophyta</taxon>
        <taxon>Magnoliopsida</taxon>
        <taxon>eudicotyledons</taxon>
        <taxon>Gunneridae</taxon>
        <taxon>Pentapetalae</taxon>
        <taxon>asterids</taxon>
        <taxon>campanulids</taxon>
        <taxon>Asterales</taxon>
        <taxon>Asteraceae</taxon>
        <taxon>Asteroideae</taxon>
        <taxon>Anthemideae</taxon>
        <taxon>Anthemidinae</taxon>
        <taxon>Tanacetum</taxon>
    </lineage>
</organism>
<evidence type="ECO:0000313" key="2">
    <source>
        <dbReference type="EMBL" id="GJT01959.1"/>
    </source>
</evidence>
<comment type="caution">
    <text evidence="2">The sequence shown here is derived from an EMBL/GenBank/DDBJ whole genome shotgun (WGS) entry which is preliminary data.</text>
</comment>
<dbReference type="EMBL" id="BQNB010012310">
    <property type="protein sequence ID" value="GJT01959.1"/>
    <property type="molecule type" value="Genomic_DNA"/>
</dbReference>
<dbReference type="Proteomes" id="UP001151760">
    <property type="component" value="Unassembled WGS sequence"/>
</dbReference>
<feature type="transmembrane region" description="Helical" evidence="1">
    <location>
        <begin position="55"/>
        <end position="75"/>
    </location>
</feature>
<protein>
    <submittedName>
        <fullName evidence="2">Uncharacterized protein</fullName>
    </submittedName>
</protein>